<evidence type="ECO:0000259" key="6">
    <source>
        <dbReference type="PROSITE" id="PS50404"/>
    </source>
</evidence>
<evidence type="ECO:0000313" key="9">
    <source>
        <dbReference type="Proteomes" id="UP000026962"/>
    </source>
</evidence>
<feature type="domain" description="GST N-terminal" evidence="6">
    <location>
        <begin position="15"/>
        <end position="96"/>
    </location>
</feature>
<dbReference type="CDD" id="cd03053">
    <property type="entry name" value="GST_N_Phi"/>
    <property type="match status" value="1"/>
</dbReference>
<dbReference type="GO" id="GO:0009635">
    <property type="term" value="P:response to herbicide"/>
    <property type="evidence" value="ECO:0007669"/>
    <property type="project" value="UniProtKB-ARBA"/>
</dbReference>
<dbReference type="GO" id="GO:0006749">
    <property type="term" value="P:glutathione metabolic process"/>
    <property type="evidence" value="ECO:0007669"/>
    <property type="project" value="TreeGrafter"/>
</dbReference>
<dbReference type="Pfam" id="PF02798">
    <property type="entry name" value="GST_N"/>
    <property type="match status" value="1"/>
</dbReference>
<dbReference type="PROSITE" id="PS50404">
    <property type="entry name" value="GST_NTER"/>
    <property type="match status" value="1"/>
</dbReference>
<feature type="domain" description="GST C-terminal" evidence="7">
    <location>
        <begin position="101"/>
        <end position="228"/>
    </location>
</feature>
<evidence type="ECO:0000256" key="1">
    <source>
        <dbReference type="ARBA" id="ARBA00003701"/>
    </source>
</evidence>
<dbReference type="InterPro" id="IPR040079">
    <property type="entry name" value="Glutathione_S-Trfase"/>
</dbReference>
<dbReference type="HOGENOM" id="CLU_011226_5_1_1"/>
<comment type="catalytic activity">
    <reaction evidence="5">
        <text>RX + glutathione = an S-substituted glutathione + a halide anion + H(+)</text>
        <dbReference type="Rhea" id="RHEA:16437"/>
        <dbReference type="ChEBI" id="CHEBI:15378"/>
        <dbReference type="ChEBI" id="CHEBI:16042"/>
        <dbReference type="ChEBI" id="CHEBI:17792"/>
        <dbReference type="ChEBI" id="CHEBI:57925"/>
        <dbReference type="ChEBI" id="CHEBI:90779"/>
        <dbReference type="EC" id="2.5.1.18"/>
    </reaction>
</comment>
<evidence type="ECO:0000259" key="7">
    <source>
        <dbReference type="PROSITE" id="PS50405"/>
    </source>
</evidence>
<dbReference type="EC" id="2.5.1.18" evidence="3"/>
<accession>A0A0E0JI23</accession>
<keyword evidence="9" id="KW-1185">Reference proteome</keyword>
<evidence type="ECO:0000313" key="8">
    <source>
        <dbReference type="EnsemblPlants" id="OPUNC01G13940.1"/>
    </source>
</evidence>
<name>A0A0E0JI23_ORYPU</name>
<dbReference type="GO" id="GO:0004364">
    <property type="term" value="F:glutathione transferase activity"/>
    <property type="evidence" value="ECO:0007669"/>
    <property type="project" value="UniProtKB-EC"/>
</dbReference>
<dbReference type="InterPro" id="IPR036282">
    <property type="entry name" value="Glutathione-S-Trfase_C_sf"/>
</dbReference>
<dbReference type="InterPro" id="IPR010987">
    <property type="entry name" value="Glutathione-S-Trfase_C-like"/>
</dbReference>
<dbReference type="EnsemblPlants" id="OPUNC01G13940.1">
    <property type="protein sequence ID" value="OPUNC01G13940.1"/>
    <property type="gene ID" value="OPUNC01G13940"/>
</dbReference>
<comment type="similarity">
    <text evidence="2">Belongs to the GST superfamily. Phi family.</text>
</comment>
<dbReference type="PANTHER" id="PTHR43900">
    <property type="entry name" value="GLUTATHIONE S-TRANSFERASE RHO"/>
    <property type="match status" value="1"/>
</dbReference>
<evidence type="ECO:0000256" key="2">
    <source>
        <dbReference type="ARBA" id="ARBA00010128"/>
    </source>
</evidence>
<evidence type="ECO:0000256" key="4">
    <source>
        <dbReference type="ARBA" id="ARBA00022679"/>
    </source>
</evidence>
<dbReference type="SFLD" id="SFLDS00019">
    <property type="entry name" value="Glutathione_Transferase_(cytos"/>
    <property type="match status" value="1"/>
</dbReference>
<dbReference type="GO" id="GO:0005737">
    <property type="term" value="C:cytoplasm"/>
    <property type="evidence" value="ECO:0007669"/>
    <property type="project" value="TreeGrafter"/>
</dbReference>
<dbReference type="SFLD" id="SFLDG00358">
    <property type="entry name" value="Main_(cytGST)"/>
    <property type="match status" value="1"/>
</dbReference>
<dbReference type="Proteomes" id="UP000026962">
    <property type="component" value="Chromosome 1"/>
</dbReference>
<proteinExistence type="inferred from homology"/>
<dbReference type="PANTHER" id="PTHR43900:SF6">
    <property type="entry name" value="GLUTATHIONE TRANSFERASE"/>
    <property type="match status" value="1"/>
</dbReference>
<reference evidence="8" key="2">
    <citation type="submission" date="2018-05" db="EMBL/GenBank/DDBJ databases">
        <title>OpunRS2 (Oryza punctata Reference Sequence Version 2).</title>
        <authorList>
            <person name="Zhang J."/>
            <person name="Kudrna D."/>
            <person name="Lee S."/>
            <person name="Talag J."/>
            <person name="Welchert J."/>
            <person name="Wing R.A."/>
        </authorList>
    </citation>
    <scope>NUCLEOTIDE SEQUENCE [LARGE SCALE GENOMIC DNA]</scope>
</reference>
<sequence length="228" mass="25985">MKQKLPTFSLFHREMAMKVYGLPMSTNVARVLVCLEEAGEQYEVVPIDFSTAEHKSPEHTSRNPFGQVPALQDGDLILFESRAISKYVLRKNNSELLKEHNLSDAAKVDVWLEAESHHFNEPMSVVIYQCLILPVYFGGQSDVKVVEENLEKLKKTFEVYEQRLCKFKYLAGDFLSLADLSHFPTAYYLLATPHAAMLDEFPLVKAWIDGMLARPSVKKVIEMMKATP</sequence>
<dbReference type="FunFam" id="1.20.1050.10:FF:000004">
    <property type="entry name" value="Glutathione S-transferase F2"/>
    <property type="match status" value="1"/>
</dbReference>
<dbReference type="InterPro" id="IPR004046">
    <property type="entry name" value="GST_C"/>
</dbReference>
<dbReference type="STRING" id="4537.A0A0E0JI23"/>
<dbReference type="Gene3D" id="1.20.1050.10">
    <property type="match status" value="1"/>
</dbReference>
<dbReference type="SUPFAM" id="SSF52833">
    <property type="entry name" value="Thioredoxin-like"/>
    <property type="match status" value="1"/>
</dbReference>
<dbReference type="CDD" id="cd03187">
    <property type="entry name" value="GST_C_Phi"/>
    <property type="match status" value="1"/>
</dbReference>
<dbReference type="AlphaFoldDB" id="A0A0E0JI23"/>
<evidence type="ECO:0000256" key="3">
    <source>
        <dbReference type="ARBA" id="ARBA00012452"/>
    </source>
</evidence>
<dbReference type="SUPFAM" id="SSF47616">
    <property type="entry name" value="GST C-terminal domain-like"/>
    <property type="match status" value="1"/>
</dbReference>
<dbReference type="SFLD" id="SFLDG01154">
    <property type="entry name" value="Main.5:_Phi-like"/>
    <property type="match status" value="1"/>
</dbReference>
<dbReference type="InterPro" id="IPR004045">
    <property type="entry name" value="Glutathione_S-Trfase_N"/>
</dbReference>
<dbReference type="Gene3D" id="3.40.30.10">
    <property type="entry name" value="Glutaredoxin"/>
    <property type="match status" value="1"/>
</dbReference>
<dbReference type="GO" id="GO:0043295">
    <property type="term" value="F:glutathione binding"/>
    <property type="evidence" value="ECO:0007669"/>
    <property type="project" value="TreeGrafter"/>
</dbReference>
<reference evidence="8" key="1">
    <citation type="submission" date="2015-04" db="UniProtKB">
        <authorList>
            <consortium name="EnsemblPlants"/>
        </authorList>
    </citation>
    <scope>IDENTIFICATION</scope>
</reference>
<keyword evidence="4" id="KW-0808">Transferase</keyword>
<organism evidence="8">
    <name type="scientific">Oryza punctata</name>
    <name type="common">Red rice</name>
    <dbReference type="NCBI Taxonomy" id="4537"/>
    <lineage>
        <taxon>Eukaryota</taxon>
        <taxon>Viridiplantae</taxon>
        <taxon>Streptophyta</taxon>
        <taxon>Embryophyta</taxon>
        <taxon>Tracheophyta</taxon>
        <taxon>Spermatophyta</taxon>
        <taxon>Magnoliopsida</taxon>
        <taxon>Liliopsida</taxon>
        <taxon>Poales</taxon>
        <taxon>Poaceae</taxon>
        <taxon>BOP clade</taxon>
        <taxon>Oryzoideae</taxon>
        <taxon>Oryzeae</taxon>
        <taxon>Oryzinae</taxon>
        <taxon>Oryza</taxon>
    </lineage>
</organism>
<dbReference type="InterPro" id="IPR036249">
    <property type="entry name" value="Thioredoxin-like_sf"/>
</dbReference>
<dbReference type="Pfam" id="PF00043">
    <property type="entry name" value="GST_C"/>
    <property type="match status" value="1"/>
</dbReference>
<dbReference type="FunFam" id="3.40.30.10:FF:000016">
    <property type="entry name" value="Glutathione S-transferase F2"/>
    <property type="match status" value="1"/>
</dbReference>
<dbReference type="PROSITE" id="PS50405">
    <property type="entry name" value="GST_CTER"/>
    <property type="match status" value="1"/>
</dbReference>
<protein>
    <recommendedName>
        <fullName evidence="3">glutathione transferase</fullName>
        <ecNumber evidence="3">2.5.1.18</ecNumber>
    </recommendedName>
</protein>
<dbReference type="eggNOG" id="KOG0867">
    <property type="taxonomic scope" value="Eukaryota"/>
</dbReference>
<dbReference type="Gramene" id="OPUNC01G13940.1">
    <property type="protein sequence ID" value="OPUNC01G13940.1"/>
    <property type="gene ID" value="OPUNC01G13940"/>
</dbReference>
<dbReference type="InterPro" id="IPR034347">
    <property type="entry name" value="GST_Phi_C"/>
</dbReference>
<evidence type="ECO:0000256" key="5">
    <source>
        <dbReference type="ARBA" id="ARBA00047960"/>
    </source>
</evidence>
<comment type="function">
    <text evidence="1">Conjugation of reduced glutathione to a wide number of exogenous and endogenous hydrophobic electrophiles.</text>
</comment>